<gene>
    <name evidence="1" type="ORF">P872_06540</name>
</gene>
<proteinExistence type="predicted"/>
<accession>U5BQ18</accession>
<protein>
    <submittedName>
        <fullName evidence="1">Uncharacterized protein</fullName>
    </submittedName>
</protein>
<comment type="caution">
    <text evidence="1">The sequence shown here is derived from an EMBL/GenBank/DDBJ whole genome shotgun (WGS) entry which is preliminary data.</text>
</comment>
<keyword evidence="2" id="KW-1185">Reference proteome</keyword>
<reference evidence="1 2" key="1">
    <citation type="journal article" date="2013" name="Genome Announc.">
        <title>Draft Genome Sequence of the Psychrophilic and Alkaliphilic Rhodonellum psychrophilum Strain GCM71T.</title>
        <authorList>
            <person name="Hauptmann A.L."/>
            <person name="Glaring M.A."/>
            <person name="Hallin P.F."/>
            <person name="Prieme A."/>
            <person name="Stougaard P."/>
        </authorList>
    </citation>
    <scope>NUCLEOTIDE SEQUENCE [LARGE SCALE GENOMIC DNA]</scope>
    <source>
        <strain evidence="1 2">GCM71</strain>
    </source>
</reference>
<dbReference type="EMBL" id="AWXR01000023">
    <property type="protein sequence ID" value="ERM82665.1"/>
    <property type="molecule type" value="Genomic_DNA"/>
</dbReference>
<evidence type="ECO:0000313" key="1">
    <source>
        <dbReference type="EMBL" id="ERM82665.1"/>
    </source>
</evidence>
<dbReference type="Proteomes" id="UP000016843">
    <property type="component" value="Unassembled WGS sequence"/>
</dbReference>
<evidence type="ECO:0000313" key="2">
    <source>
        <dbReference type="Proteomes" id="UP000016843"/>
    </source>
</evidence>
<name>U5BQ18_9BACT</name>
<dbReference type="AlphaFoldDB" id="U5BQ18"/>
<sequence length="31" mass="3333">MNPIEDVKKTLVAQSKSGHLTTFFGRATASP</sequence>
<organism evidence="1 2">
    <name type="scientific">Rhodonellum psychrophilum GCM71 = DSM 17998</name>
    <dbReference type="NCBI Taxonomy" id="1123057"/>
    <lineage>
        <taxon>Bacteria</taxon>
        <taxon>Pseudomonadati</taxon>
        <taxon>Bacteroidota</taxon>
        <taxon>Cytophagia</taxon>
        <taxon>Cytophagales</taxon>
        <taxon>Cytophagaceae</taxon>
        <taxon>Rhodonellum</taxon>
    </lineage>
</organism>